<dbReference type="PANTHER" id="PTHR45125:SF43">
    <property type="entry name" value="NO APICAL MERISTEM-ASSOCIATED C-TERMINAL DOMAIN-CONTAINING PROTEIN"/>
    <property type="match status" value="1"/>
</dbReference>
<feature type="region of interest" description="Disordered" evidence="1">
    <location>
        <begin position="167"/>
        <end position="193"/>
    </location>
</feature>
<accession>A0AAD8S6H1</accession>
<feature type="compositionally biased region" description="Basic residues" evidence="1">
    <location>
        <begin position="40"/>
        <end position="50"/>
    </location>
</feature>
<proteinExistence type="predicted"/>
<dbReference type="SUPFAM" id="SSF101447">
    <property type="entry name" value="Formin homology 2 domain (FH2 domain)"/>
    <property type="match status" value="1"/>
</dbReference>
<feature type="compositionally biased region" description="Pro residues" evidence="1">
    <location>
        <begin position="9"/>
        <end position="23"/>
    </location>
</feature>
<keyword evidence="3" id="KW-1185">Reference proteome</keyword>
<reference evidence="2" key="1">
    <citation type="submission" date="2023-07" db="EMBL/GenBank/DDBJ databases">
        <title>A chromosome-level genome assembly of Lolium multiflorum.</title>
        <authorList>
            <person name="Chen Y."/>
            <person name="Copetti D."/>
            <person name="Kolliker R."/>
            <person name="Studer B."/>
        </authorList>
    </citation>
    <scope>NUCLEOTIDE SEQUENCE</scope>
    <source>
        <strain evidence="2">02402/16</strain>
        <tissue evidence="2">Leaf</tissue>
    </source>
</reference>
<organism evidence="2 3">
    <name type="scientific">Lolium multiflorum</name>
    <name type="common">Italian ryegrass</name>
    <name type="synonym">Lolium perenne subsp. multiflorum</name>
    <dbReference type="NCBI Taxonomy" id="4521"/>
    <lineage>
        <taxon>Eukaryota</taxon>
        <taxon>Viridiplantae</taxon>
        <taxon>Streptophyta</taxon>
        <taxon>Embryophyta</taxon>
        <taxon>Tracheophyta</taxon>
        <taxon>Spermatophyta</taxon>
        <taxon>Magnoliopsida</taxon>
        <taxon>Liliopsida</taxon>
        <taxon>Poales</taxon>
        <taxon>Poaceae</taxon>
        <taxon>BOP clade</taxon>
        <taxon>Pooideae</taxon>
        <taxon>Poodae</taxon>
        <taxon>Poeae</taxon>
        <taxon>Poeae Chloroplast Group 2 (Poeae type)</taxon>
        <taxon>Loliodinae</taxon>
        <taxon>Loliinae</taxon>
        <taxon>Lolium</taxon>
    </lineage>
</organism>
<comment type="caution">
    <text evidence="2">The sequence shown here is derived from an EMBL/GenBank/DDBJ whole genome shotgun (WGS) entry which is preliminary data.</text>
</comment>
<name>A0AAD8S6H1_LOLMU</name>
<feature type="compositionally biased region" description="Pro residues" evidence="1">
    <location>
        <begin position="97"/>
        <end position="129"/>
    </location>
</feature>
<sequence>MDDLSGNPPTLPTLSHPPPPPIPPRRRKPQRRPTSTQRPLRVRCSPRRAWHCTQAPPRRRWPRRHRAEEGEGTGDQAVTPRPRRRRAAEETKEARRPPPPPPPPTQPTQPYQAPPPPPPPTQPTQPTPPSGTRAGAHMVDEEMPERVDDAAFMETMNVGSSFLHDEAADGEEEYEDVDEEGEGLIEPRPPGRSANYTIAEDKLLCKTWLTIGMDPTTGTDQTRETYWMRMTDYFNTNTSGIERTMRSLRSRWSGINTDCQKWAGVQANIDVLNP</sequence>
<feature type="region of interest" description="Disordered" evidence="1">
    <location>
        <begin position="1"/>
        <end position="137"/>
    </location>
</feature>
<feature type="compositionally biased region" description="Acidic residues" evidence="1">
    <location>
        <begin position="168"/>
        <end position="183"/>
    </location>
</feature>
<feature type="compositionally biased region" description="Basic and acidic residues" evidence="1">
    <location>
        <begin position="87"/>
        <end position="96"/>
    </location>
</feature>
<dbReference type="SUPFAM" id="SSF81995">
    <property type="entry name" value="beta-sandwich domain of Sec23/24"/>
    <property type="match status" value="1"/>
</dbReference>
<evidence type="ECO:0000313" key="2">
    <source>
        <dbReference type="EMBL" id="KAK1646028.1"/>
    </source>
</evidence>
<gene>
    <name evidence="2" type="ORF">QYE76_063833</name>
</gene>
<dbReference type="Proteomes" id="UP001231189">
    <property type="component" value="Unassembled WGS sequence"/>
</dbReference>
<evidence type="ECO:0000256" key="1">
    <source>
        <dbReference type="SAM" id="MobiDB-lite"/>
    </source>
</evidence>
<dbReference type="AlphaFoldDB" id="A0AAD8S6H1"/>
<evidence type="ECO:0000313" key="3">
    <source>
        <dbReference type="Proteomes" id="UP001231189"/>
    </source>
</evidence>
<protein>
    <submittedName>
        <fullName evidence="2">Uncharacterized protein</fullName>
    </submittedName>
</protein>
<dbReference type="PANTHER" id="PTHR45125">
    <property type="entry name" value="F21J9.4-RELATED"/>
    <property type="match status" value="1"/>
</dbReference>
<dbReference type="EMBL" id="JAUUTY010000004">
    <property type="protein sequence ID" value="KAK1646028.1"/>
    <property type="molecule type" value="Genomic_DNA"/>
</dbReference>